<dbReference type="Gene3D" id="3.40.50.10610">
    <property type="entry name" value="ABC-type transport auxiliary lipoprotein component"/>
    <property type="match status" value="1"/>
</dbReference>
<name>A0A8B6X0Y7_9BURK</name>
<dbReference type="InterPro" id="IPR005586">
    <property type="entry name" value="ABC_trans_aux"/>
</dbReference>
<accession>A0A8B6X0Y7</accession>
<dbReference type="Pfam" id="PF03886">
    <property type="entry name" value="ABC_trans_aux"/>
    <property type="match status" value="1"/>
</dbReference>
<feature type="domain" description="ABC-type transport auxiliary lipoprotein component" evidence="2">
    <location>
        <begin position="29"/>
        <end position="188"/>
    </location>
</feature>
<dbReference type="RefSeq" id="WP_028310026.1">
    <property type="nucleotide sequence ID" value="NZ_AXWS01000007.1"/>
</dbReference>
<dbReference type="OrthoDB" id="8689348at2"/>
<keyword evidence="1" id="KW-0732">Signal</keyword>
<dbReference type="PROSITE" id="PS51257">
    <property type="entry name" value="PROKAR_LIPOPROTEIN"/>
    <property type="match status" value="1"/>
</dbReference>
<keyword evidence="3" id="KW-1185">Reference proteome</keyword>
<reference evidence="4" key="1">
    <citation type="journal article" date="2017" name="J. Bacteriol.">
        <title>pqiABC and yebST, putative mce operons of Escherichia coli, encode transport pathways and contribute to membrane integrity.</title>
        <authorList>
            <person name="Nakayama T."/>
            <person name="Zhang-Akiyama Q.M."/>
        </authorList>
    </citation>
    <scope>NUCLEOTIDE SEQUENCE</scope>
</reference>
<feature type="signal peptide" evidence="1">
    <location>
        <begin position="1"/>
        <end position="21"/>
    </location>
</feature>
<sequence>MKLTPILALALVLLAGCAARAPSLQLVALPAAPVASAAPQVNGLVLTLRRVALPEYLQSREVRFRDGAAGVTSWPGSVWAERVEVGATRELAIALRRALPAVLVCDSACAEAMPTRRVLAVDVVKLDVDRAARRLDSELRWSLLDPRSVQTAPVTGVVARSLPLDGDSAEAAARGLSALLGAAAEDVAQTLAARAAAGG</sequence>
<organism evidence="3 4">
    <name type="scientific">Derxia gummosa DSM 723</name>
    <dbReference type="NCBI Taxonomy" id="1121388"/>
    <lineage>
        <taxon>Bacteria</taxon>
        <taxon>Pseudomonadati</taxon>
        <taxon>Pseudomonadota</taxon>
        <taxon>Betaproteobacteria</taxon>
        <taxon>Burkholderiales</taxon>
        <taxon>Alcaligenaceae</taxon>
        <taxon>Derxia</taxon>
    </lineage>
</organism>
<evidence type="ECO:0000259" key="2">
    <source>
        <dbReference type="Pfam" id="PF03886"/>
    </source>
</evidence>
<evidence type="ECO:0000313" key="3">
    <source>
        <dbReference type="Proteomes" id="UP000675920"/>
    </source>
</evidence>
<evidence type="ECO:0000313" key="4">
    <source>
        <dbReference type="RefSeq" id="WP_028310026.1"/>
    </source>
</evidence>
<dbReference type="AlphaFoldDB" id="A0A8B6X0Y7"/>
<proteinExistence type="predicted"/>
<evidence type="ECO:0000256" key="1">
    <source>
        <dbReference type="SAM" id="SignalP"/>
    </source>
</evidence>
<feature type="chain" id="PRO_5034530845" evidence="1">
    <location>
        <begin position="22"/>
        <end position="199"/>
    </location>
</feature>
<dbReference type="Proteomes" id="UP000675920">
    <property type="component" value="Unplaced"/>
</dbReference>
<dbReference type="SUPFAM" id="SSF159594">
    <property type="entry name" value="XCC0632-like"/>
    <property type="match status" value="1"/>
</dbReference>
<reference evidence="4" key="2">
    <citation type="submission" date="2025-08" db="UniProtKB">
        <authorList>
            <consortium name="RefSeq"/>
        </authorList>
    </citation>
    <scope>IDENTIFICATION</scope>
</reference>
<protein>
    <submittedName>
        <fullName evidence="4">PqiC family protein</fullName>
    </submittedName>
</protein>